<protein>
    <recommendedName>
        <fullName evidence="4">Cell division protein ZapB</fullName>
    </recommendedName>
</protein>
<gene>
    <name evidence="2" type="ORF">DESUT3_12370</name>
</gene>
<evidence type="ECO:0000256" key="1">
    <source>
        <dbReference type="SAM" id="Coils"/>
    </source>
</evidence>
<evidence type="ECO:0008006" key="4">
    <source>
        <dbReference type="Google" id="ProtNLM"/>
    </source>
</evidence>
<organism evidence="2 3">
    <name type="scientific">Desulfuromonas versatilis</name>
    <dbReference type="NCBI Taxonomy" id="2802975"/>
    <lineage>
        <taxon>Bacteria</taxon>
        <taxon>Pseudomonadati</taxon>
        <taxon>Thermodesulfobacteriota</taxon>
        <taxon>Desulfuromonadia</taxon>
        <taxon>Desulfuromonadales</taxon>
        <taxon>Desulfuromonadaceae</taxon>
        <taxon>Desulfuromonas</taxon>
    </lineage>
</organism>
<evidence type="ECO:0000313" key="2">
    <source>
        <dbReference type="EMBL" id="BCR04168.1"/>
    </source>
</evidence>
<dbReference type="RefSeq" id="WP_221251585.1">
    <property type="nucleotide sequence ID" value="NZ_AP024355.1"/>
</dbReference>
<sequence>MDLNIIARLEQKVDQLLERKLQLEADCRRLREENSALVQEQERFRAELDRIIDKLDRLEQEPS</sequence>
<keyword evidence="3" id="KW-1185">Reference proteome</keyword>
<dbReference type="Proteomes" id="UP001319827">
    <property type="component" value="Chromosome"/>
</dbReference>
<feature type="coiled-coil region" evidence="1">
    <location>
        <begin position="6"/>
        <end position="61"/>
    </location>
</feature>
<dbReference type="EMBL" id="AP024355">
    <property type="protein sequence ID" value="BCR04168.1"/>
    <property type="molecule type" value="Genomic_DNA"/>
</dbReference>
<reference evidence="2 3" key="1">
    <citation type="journal article" date="2016" name="C (Basel)">
        <title>Selective Growth of and Electricity Production by Marine Exoelectrogenic Bacteria in Self-Aggregated Hydrogel of Microbially Reduced Graphene Oxide.</title>
        <authorList>
            <person name="Yoshida N."/>
            <person name="Goto Y."/>
            <person name="Miyata Y."/>
        </authorList>
    </citation>
    <scope>NUCLEOTIDE SEQUENCE [LARGE SCALE GENOMIC DNA]</scope>
    <source>
        <strain evidence="2 3">NIT-T3</strain>
    </source>
</reference>
<proteinExistence type="predicted"/>
<reference evidence="2 3" key="2">
    <citation type="journal article" date="2021" name="Int. J. Syst. Evol. Microbiol.">
        <title>Isolation and Polyphasic Characterization of Desulfuromonas versatilis sp. Nov., an Electrogenic Bacteria Capable of Versatile Metabolism Isolated from a Graphene Oxide-Reducing Enrichment Culture.</title>
        <authorList>
            <person name="Xie L."/>
            <person name="Yoshida N."/>
            <person name="Ishii S."/>
            <person name="Meng L."/>
        </authorList>
    </citation>
    <scope>NUCLEOTIDE SEQUENCE [LARGE SCALE GENOMIC DNA]</scope>
    <source>
        <strain evidence="2 3">NIT-T3</strain>
    </source>
</reference>
<keyword evidence="1" id="KW-0175">Coiled coil</keyword>
<name>A0ABM8HTY9_9BACT</name>
<evidence type="ECO:0000313" key="3">
    <source>
        <dbReference type="Proteomes" id="UP001319827"/>
    </source>
</evidence>
<dbReference type="Gene3D" id="1.20.5.340">
    <property type="match status" value="1"/>
</dbReference>
<accession>A0ABM8HTY9</accession>